<evidence type="ECO:0000256" key="2">
    <source>
        <dbReference type="ARBA" id="ARBA00022475"/>
    </source>
</evidence>
<evidence type="ECO:0000256" key="7">
    <source>
        <dbReference type="ARBA" id="ARBA00023170"/>
    </source>
</evidence>
<dbReference type="PANTHER" id="PTHR10489">
    <property type="entry name" value="CELL ADHESION MOLECULE"/>
    <property type="match status" value="1"/>
</dbReference>
<keyword evidence="8" id="KW-0325">Glycoprotein</keyword>
<evidence type="ECO:0000256" key="3">
    <source>
        <dbReference type="ARBA" id="ARBA00022692"/>
    </source>
</evidence>
<feature type="transmembrane region" description="Helical" evidence="10">
    <location>
        <begin position="138"/>
        <end position="156"/>
    </location>
</feature>
<feature type="domain" description="G-protein coupled receptors family 1 profile" evidence="11">
    <location>
        <begin position="44"/>
        <end position="280"/>
    </location>
</feature>
<dbReference type="GO" id="GO:0019957">
    <property type="term" value="F:C-C chemokine binding"/>
    <property type="evidence" value="ECO:0007669"/>
    <property type="project" value="TreeGrafter"/>
</dbReference>
<gene>
    <name evidence="12" type="ORF">G4P62_004600</name>
</gene>
<dbReference type="OrthoDB" id="5968937at2759"/>
<proteinExistence type="predicted"/>
<dbReference type="Proteomes" id="UP000822369">
    <property type="component" value="Chromosome 1"/>
</dbReference>
<evidence type="ECO:0000256" key="9">
    <source>
        <dbReference type="ARBA" id="ARBA00023224"/>
    </source>
</evidence>
<dbReference type="GO" id="GO:0009897">
    <property type="term" value="C:external side of plasma membrane"/>
    <property type="evidence" value="ECO:0007669"/>
    <property type="project" value="TreeGrafter"/>
</dbReference>
<dbReference type="FunFam" id="1.20.1070.10:FF:000109">
    <property type="entry name" value="Leukotriene B4 receptor"/>
    <property type="match status" value="1"/>
</dbReference>
<feature type="transmembrane region" description="Helical" evidence="10">
    <location>
        <begin position="28"/>
        <end position="53"/>
    </location>
</feature>
<reference evidence="12" key="1">
    <citation type="submission" date="2020-03" db="EMBL/GenBank/DDBJ databases">
        <title>Intra-Species Differences in Population Size shape Life History and Genome Evolution.</title>
        <authorList>
            <person name="Willemsen D."/>
            <person name="Cui R."/>
            <person name="Valenzano D.R."/>
        </authorList>
    </citation>
    <scope>NUCLEOTIDE SEQUENCE</scope>
    <source>
        <strain evidence="12">GRZ</strain>
        <tissue evidence="12">Whole</tissue>
    </source>
</reference>
<dbReference type="InterPro" id="IPR017452">
    <property type="entry name" value="GPCR_Rhodpsn_7TM"/>
</dbReference>
<dbReference type="Gene3D" id="1.20.1070.10">
    <property type="entry name" value="Rhodopsin 7-helix transmembrane proteins"/>
    <property type="match status" value="1"/>
</dbReference>
<dbReference type="KEGG" id="nfu:107378029"/>
<dbReference type="PANTHER" id="PTHR10489:SF946">
    <property type="entry name" value="LEUKOTRIENE B4 RECEPTOR 1-LIKE"/>
    <property type="match status" value="1"/>
</dbReference>
<keyword evidence="7 12" id="KW-0675">Receptor</keyword>
<evidence type="ECO:0000256" key="8">
    <source>
        <dbReference type="ARBA" id="ARBA00023180"/>
    </source>
</evidence>
<evidence type="ECO:0000256" key="10">
    <source>
        <dbReference type="SAM" id="Phobius"/>
    </source>
</evidence>
<dbReference type="AlphaFoldDB" id="A0A9D2Z2F1"/>
<organism evidence="12 13">
    <name type="scientific">Nothobranchius furzeri</name>
    <name type="common">Turquoise killifish</name>
    <dbReference type="NCBI Taxonomy" id="105023"/>
    <lineage>
        <taxon>Eukaryota</taxon>
        <taxon>Metazoa</taxon>
        <taxon>Chordata</taxon>
        <taxon>Craniata</taxon>
        <taxon>Vertebrata</taxon>
        <taxon>Euteleostomi</taxon>
        <taxon>Actinopterygii</taxon>
        <taxon>Neopterygii</taxon>
        <taxon>Teleostei</taxon>
        <taxon>Neoteleostei</taxon>
        <taxon>Acanthomorphata</taxon>
        <taxon>Ovalentaria</taxon>
        <taxon>Atherinomorphae</taxon>
        <taxon>Cyprinodontiformes</taxon>
        <taxon>Nothobranchiidae</taxon>
        <taxon>Nothobranchius</taxon>
    </lineage>
</organism>
<keyword evidence="9" id="KW-0807">Transducer</keyword>
<accession>A0A9D2Z2F1</accession>
<protein>
    <submittedName>
        <fullName evidence="12">Leukotriene B4 receptor 1-like</fullName>
    </submittedName>
</protein>
<feature type="transmembrane region" description="Helical" evidence="10">
    <location>
        <begin position="264"/>
        <end position="283"/>
    </location>
</feature>
<keyword evidence="5" id="KW-0297">G-protein coupled receptor</keyword>
<name>A0A9D2Z2F1_NOTFU</name>
<evidence type="ECO:0000256" key="1">
    <source>
        <dbReference type="ARBA" id="ARBA00004651"/>
    </source>
</evidence>
<evidence type="ECO:0000256" key="6">
    <source>
        <dbReference type="ARBA" id="ARBA00023136"/>
    </source>
</evidence>
<dbReference type="InterPro" id="IPR050119">
    <property type="entry name" value="CCR1-9-like"/>
</dbReference>
<evidence type="ECO:0000256" key="5">
    <source>
        <dbReference type="ARBA" id="ARBA00023040"/>
    </source>
</evidence>
<dbReference type="InterPro" id="IPR000276">
    <property type="entry name" value="GPCR_Rhodpsn"/>
</dbReference>
<evidence type="ECO:0000313" key="12">
    <source>
        <dbReference type="EMBL" id="KAF7231215.1"/>
    </source>
</evidence>
<dbReference type="PRINTS" id="PR00237">
    <property type="entry name" value="GPCRRHODOPSN"/>
</dbReference>
<feature type="transmembrane region" description="Helical" evidence="10">
    <location>
        <begin position="179"/>
        <end position="201"/>
    </location>
</feature>
<dbReference type="GO" id="GO:0007204">
    <property type="term" value="P:positive regulation of cytosolic calcium ion concentration"/>
    <property type="evidence" value="ECO:0007669"/>
    <property type="project" value="TreeGrafter"/>
</dbReference>
<dbReference type="Pfam" id="PF00001">
    <property type="entry name" value="7tm_1"/>
    <property type="match status" value="1"/>
</dbReference>
<dbReference type="PROSITE" id="PS50262">
    <property type="entry name" value="G_PROTEIN_RECEP_F1_2"/>
    <property type="match status" value="1"/>
</dbReference>
<comment type="subcellular location">
    <subcellularLocation>
        <location evidence="1">Cell membrane</location>
        <topology evidence="1">Multi-pass membrane protein</topology>
    </subcellularLocation>
</comment>
<keyword evidence="6 10" id="KW-0472">Membrane</keyword>
<keyword evidence="2" id="KW-1003">Cell membrane</keyword>
<dbReference type="EMBL" id="JAAVVJ010000001">
    <property type="protein sequence ID" value="KAF7231215.1"/>
    <property type="molecule type" value="Genomic_DNA"/>
</dbReference>
<sequence>MDQPNSTMATFNFTSSAGPHPSWDSSGLVPAVMLSLVCVLGVPGNIAVIILKPNFARMSSLSQSLLLNLAISDLLCLMTLPPWIYAFLYGWHFGVVACKLLAYVECCTIYGSLLTVTGLGIQRYLVVVHRQSCQQTGLLLALLWLVSFTLSTPSLVTRSVKNQLWLDCQDQYSSDSQQIASLMTETTFGFLSFIIVAFSYIQIKRTVNQSAFFKHPQTTRLVTSIIVSLFVLWAPYHIVNILGVVAICLKNESLLKFYKDTKNIVGSVTFTNSFLNPFLYAFASGKISMRCRKHKPVTQMERISQVTEVSTVAELCQ</sequence>
<dbReference type="OMA" id="VEQQHWT"/>
<dbReference type="GO" id="GO:0060326">
    <property type="term" value="P:cell chemotaxis"/>
    <property type="evidence" value="ECO:0007669"/>
    <property type="project" value="TreeGrafter"/>
</dbReference>
<comment type="caution">
    <text evidence="12">The sequence shown here is derived from an EMBL/GenBank/DDBJ whole genome shotgun (WGS) entry which is preliminary data.</text>
</comment>
<feature type="transmembrane region" description="Helical" evidence="10">
    <location>
        <begin position="221"/>
        <end position="244"/>
    </location>
</feature>
<keyword evidence="3 10" id="KW-0812">Transmembrane</keyword>
<dbReference type="SUPFAM" id="SSF81321">
    <property type="entry name" value="Family A G protein-coupled receptor-like"/>
    <property type="match status" value="1"/>
</dbReference>
<dbReference type="GO" id="GO:0019722">
    <property type="term" value="P:calcium-mediated signaling"/>
    <property type="evidence" value="ECO:0007669"/>
    <property type="project" value="TreeGrafter"/>
</dbReference>
<evidence type="ECO:0000259" key="11">
    <source>
        <dbReference type="PROSITE" id="PS50262"/>
    </source>
</evidence>
<feature type="transmembrane region" description="Helical" evidence="10">
    <location>
        <begin position="65"/>
        <end position="88"/>
    </location>
</feature>
<dbReference type="GO" id="GO:0006955">
    <property type="term" value="P:immune response"/>
    <property type="evidence" value="ECO:0007669"/>
    <property type="project" value="TreeGrafter"/>
</dbReference>
<keyword evidence="4 10" id="KW-1133">Transmembrane helix</keyword>
<feature type="transmembrane region" description="Helical" evidence="10">
    <location>
        <begin position="100"/>
        <end position="126"/>
    </location>
</feature>
<evidence type="ECO:0000313" key="13">
    <source>
        <dbReference type="Proteomes" id="UP000822369"/>
    </source>
</evidence>
<dbReference type="GO" id="GO:0004974">
    <property type="term" value="F:leukotriene receptor activity"/>
    <property type="evidence" value="ECO:0007669"/>
    <property type="project" value="UniProtKB-ARBA"/>
</dbReference>
<dbReference type="GO" id="GO:0016493">
    <property type="term" value="F:C-C chemokine receptor activity"/>
    <property type="evidence" value="ECO:0007669"/>
    <property type="project" value="TreeGrafter"/>
</dbReference>
<evidence type="ECO:0000256" key="4">
    <source>
        <dbReference type="ARBA" id="ARBA00022989"/>
    </source>
</evidence>